<comment type="caution">
    <text evidence="1">The sequence shown here is derived from an EMBL/GenBank/DDBJ whole genome shotgun (WGS) entry which is preliminary data.</text>
</comment>
<evidence type="ECO:0000313" key="2">
    <source>
        <dbReference type="Proteomes" id="UP000689195"/>
    </source>
</evidence>
<sequence length="186" mass="22387">MDGFRIYNNKYHNVVNIDFLRNQKLWFRSPIKLIPTHIYKRFRKSISQISIFYPKLEQFNQFDEYIRCKQMLSILELSSQKFTQSDQQQLFHIYQNDQEIQQDIQNSHQSNTKPFNYQLIQDFPISQTQQCCPITIEQDCLRLAAGFTQIIKLFELNSGMIKNLNFKLTQDKIKIKLYAEIQIVYI</sequence>
<dbReference type="EMBL" id="CAJJDO010000200">
    <property type="protein sequence ID" value="CAD8214214.1"/>
    <property type="molecule type" value="Genomic_DNA"/>
</dbReference>
<protein>
    <submittedName>
        <fullName evidence="1">Uncharacterized protein</fullName>
    </submittedName>
</protein>
<dbReference type="Proteomes" id="UP000689195">
    <property type="component" value="Unassembled WGS sequence"/>
</dbReference>
<proteinExistence type="predicted"/>
<accession>A0A8S1YRA8</accession>
<reference evidence="1" key="1">
    <citation type="submission" date="2021-01" db="EMBL/GenBank/DDBJ databases">
        <authorList>
            <consortium name="Genoscope - CEA"/>
            <person name="William W."/>
        </authorList>
    </citation>
    <scope>NUCLEOTIDE SEQUENCE</scope>
</reference>
<name>A0A8S1YRA8_9CILI</name>
<keyword evidence="2" id="KW-1185">Reference proteome</keyword>
<gene>
    <name evidence="1" type="ORF">PPENT_87.1.T2000008</name>
</gene>
<organism evidence="1 2">
    <name type="scientific">Paramecium pentaurelia</name>
    <dbReference type="NCBI Taxonomy" id="43138"/>
    <lineage>
        <taxon>Eukaryota</taxon>
        <taxon>Sar</taxon>
        <taxon>Alveolata</taxon>
        <taxon>Ciliophora</taxon>
        <taxon>Intramacronucleata</taxon>
        <taxon>Oligohymenophorea</taxon>
        <taxon>Peniculida</taxon>
        <taxon>Parameciidae</taxon>
        <taxon>Paramecium</taxon>
    </lineage>
</organism>
<evidence type="ECO:0000313" key="1">
    <source>
        <dbReference type="EMBL" id="CAD8214214.1"/>
    </source>
</evidence>
<dbReference type="AlphaFoldDB" id="A0A8S1YRA8"/>